<dbReference type="EMBL" id="LN829119">
    <property type="protein sequence ID" value="CPR18307.1"/>
    <property type="molecule type" value="Genomic_DNA"/>
</dbReference>
<evidence type="ECO:0000256" key="1">
    <source>
        <dbReference type="SAM" id="SignalP"/>
    </source>
</evidence>
<sequence>MVRTFVSAAVLGLFISTSPVASQDMKMDHSGHGQMEVKPGTEASGVGVINSVDADKGIINLTHEPMPDVGWPTMTMDLPVTKHVELGGIKAGDKVDFKVKLGRDKQYRVIEILPAK</sequence>
<protein>
    <submittedName>
        <fullName evidence="2">Cation efflux system protein</fullName>
    </submittedName>
</protein>
<dbReference type="RefSeq" id="WP_052743777.1">
    <property type="nucleotide sequence ID" value="NZ_LN829118.1"/>
</dbReference>
<evidence type="ECO:0000313" key="2">
    <source>
        <dbReference type="EMBL" id="CPR18307.1"/>
    </source>
</evidence>
<dbReference type="AlphaFoldDB" id="A0A0D6JEA7"/>
<dbReference type="Gene3D" id="2.40.50.320">
    <property type="entry name" value="Copper binding periplasmic protein CusF"/>
    <property type="match status" value="1"/>
</dbReference>
<dbReference type="KEGG" id="fil:BN1229_v1_1647"/>
<dbReference type="KEGG" id="fiy:BN1229_v1_1649"/>
<proteinExistence type="predicted"/>
<dbReference type="OrthoDB" id="5771277at2"/>
<evidence type="ECO:0000313" key="3">
    <source>
        <dbReference type="Proteomes" id="UP000033187"/>
    </source>
</evidence>
<dbReference type="Pfam" id="PF11604">
    <property type="entry name" value="CusF_Ec"/>
    <property type="match status" value="1"/>
</dbReference>
<keyword evidence="3" id="KW-1185">Reference proteome</keyword>
<feature type="chain" id="PRO_5002306364" evidence="1">
    <location>
        <begin position="22"/>
        <end position="116"/>
    </location>
</feature>
<gene>
    <name evidence="2" type="ORF">YBN1229_v1_1649</name>
</gene>
<dbReference type="Proteomes" id="UP000033187">
    <property type="component" value="Chromosome 1"/>
</dbReference>
<name>A0A0D6JEA7_9HYPH</name>
<feature type="signal peptide" evidence="1">
    <location>
        <begin position="1"/>
        <end position="21"/>
    </location>
</feature>
<accession>A0A0D6JEA7</accession>
<reference evidence="3" key="1">
    <citation type="submission" date="2015-02" db="EMBL/GenBank/DDBJ databases">
        <authorList>
            <person name="Chooi Y.-H."/>
        </authorList>
    </citation>
    <scope>NUCLEOTIDE SEQUENCE [LARGE SCALE GENOMIC DNA]</scope>
    <source>
        <strain evidence="3">strain Y</strain>
    </source>
</reference>
<dbReference type="InterPro" id="IPR042230">
    <property type="entry name" value="CusF_sf"/>
</dbReference>
<dbReference type="InterPro" id="IPR021647">
    <property type="entry name" value="CusF_Ec"/>
</dbReference>
<organism evidence="2 3">
    <name type="scientific">Candidatus Filomicrobium marinum</name>
    <dbReference type="NCBI Taxonomy" id="1608628"/>
    <lineage>
        <taxon>Bacteria</taxon>
        <taxon>Pseudomonadati</taxon>
        <taxon>Pseudomonadota</taxon>
        <taxon>Alphaproteobacteria</taxon>
        <taxon>Hyphomicrobiales</taxon>
        <taxon>Hyphomicrobiaceae</taxon>
        <taxon>Filomicrobium</taxon>
    </lineage>
</organism>
<keyword evidence="1" id="KW-0732">Signal</keyword>